<dbReference type="AlphaFoldDB" id="G7UMY5"/>
<evidence type="ECO:0000256" key="11">
    <source>
        <dbReference type="ARBA" id="ARBA00030835"/>
    </source>
</evidence>
<dbReference type="GO" id="GO:0071973">
    <property type="term" value="P:bacterial-type flagellum-dependent cell motility"/>
    <property type="evidence" value="ECO:0007669"/>
    <property type="project" value="TreeGrafter"/>
</dbReference>
<evidence type="ECO:0000256" key="6">
    <source>
        <dbReference type="ARBA" id="ARBA00022764"/>
    </source>
</evidence>
<dbReference type="HOGENOM" id="CLU_013771_3_0_6"/>
<keyword evidence="14" id="KW-0966">Cell projection</keyword>
<dbReference type="EMBL" id="CP003093">
    <property type="protein sequence ID" value="AER55296.1"/>
    <property type="molecule type" value="Genomic_DNA"/>
</dbReference>
<name>G7UMY5_PSEUP</name>
<dbReference type="InterPro" id="IPR013377">
    <property type="entry name" value="FlgJ"/>
</dbReference>
<evidence type="ECO:0000256" key="4">
    <source>
        <dbReference type="ARBA" id="ARBA00007974"/>
    </source>
</evidence>
<dbReference type="PRINTS" id="PR01002">
    <property type="entry name" value="FLGFLGJ"/>
</dbReference>
<proteinExistence type="inferred from homology"/>
<keyword evidence="8" id="KW-0378">Hydrolase</keyword>
<dbReference type="InterPro" id="IPR019301">
    <property type="entry name" value="Flagellar_prot_FlgJ_N"/>
</dbReference>
<feature type="region of interest" description="Disordered" evidence="12">
    <location>
        <begin position="88"/>
        <end position="111"/>
    </location>
</feature>
<dbReference type="InterPro" id="IPR002901">
    <property type="entry name" value="MGlyc_endo_b_GlcNAc-like_dom"/>
</dbReference>
<accession>G7UMY5</accession>
<dbReference type="Gene3D" id="1.10.530.10">
    <property type="match status" value="1"/>
</dbReference>
<keyword evidence="15" id="KW-1185">Reference proteome</keyword>
<keyword evidence="10" id="KW-0961">Cell wall biogenesis/degradation</keyword>
<sequence>MTLQLPGTTALSLTKSNTASPEQIKQASKELETQFASMLVKSMRSTTGGDPLGGGDTSYRDMYDQQLARELTRGRGLGLQAIIQKQLRGDNGGSEASTPVDTTLPSARATTGAPMPLRAQVPASAFPFTASQLPLRAPTSASTVPVASAGTLPLAASSAGVSLQAMPMQTQMPQPPQPLDPGDCQLDCSSPEAFVQSIWPHAQKAAQALGVPAKALVAQAALETGWGRRLAGKQGVSSNNLFGIKAGSRWDGDSVNVATTEYVNGVRHAERANFRAYDSAADSFADYTRLLGNDRYAAARGTGQDTHRFARALQRAGYATDPHYAAKLTAIANGSTISRALANLPDGGVPSSLYGSDARLAAAAPAPSMQLASAQGSGVDTSVFAALGARYRAVAGY</sequence>
<dbReference type="NCBIfam" id="TIGR02541">
    <property type="entry name" value="flagell_FlgJ"/>
    <property type="match status" value="1"/>
</dbReference>
<evidence type="ECO:0000256" key="3">
    <source>
        <dbReference type="ARBA" id="ARBA00006880"/>
    </source>
</evidence>
<feature type="compositionally biased region" description="Polar residues" evidence="12">
    <location>
        <begin position="1"/>
        <end position="26"/>
    </location>
</feature>
<evidence type="ECO:0000256" key="10">
    <source>
        <dbReference type="ARBA" id="ARBA00023316"/>
    </source>
</evidence>
<evidence type="ECO:0000256" key="12">
    <source>
        <dbReference type="SAM" id="MobiDB-lite"/>
    </source>
</evidence>
<evidence type="ECO:0000256" key="7">
    <source>
        <dbReference type="ARBA" id="ARBA00022795"/>
    </source>
</evidence>
<evidence type="ECO:0000313" key="15">
    <source>
        <dbReference type="Proteomes" id="UP000005870"/>
    </source>
</evidence>
<dbReference type="PANTHER" id="PTHR33308:SF9">
    <property type="entry name" value="PEPTIDOGLYCAN HYDROLASE FLGJ"/>
    <property type="match status" value="1"/>
</dbReference>
<evidence type="ECO:0000259" key="13">
    <source>
        <dbReference type="SMART" id="SM00047"/>
    </source>
</evidence>
<protein>
    <recommendedName>
        <fullName evidence="5">Peptidoglycan hydrolase FlgJ</fullName>
    </recommendedName>
    <alternativeName>
        <fullName evidence="11">Muramidase FlgJ</fullName>
    </alternativeName>
</protein>
<dbReference type="eggNOG" id="COG3951">
    <property type="taxonomic scope" value="Bacteria"/>
</dbReference>
<dbReference type="Pfam" id="PF10135">
    <property type="entry name" value="Rod-binding"/>
    <property type="match status" value="1"/>
</dbReference>
<dbReference type="GO" id="GO:0044780">
    <property type="term" value="P:bacterial-type flagellum assembly"/>
    <property type="evidence" value="ECO:0007669"/>
    <property type="project" value="InterPro"/>
</dbReference>
<dbReference type="KEGG" id="psd:DSC_03215"/>
<feature type="domain" description="Mannosyl-glycoprotein endo-beta-N-acetylglucosamidase-like" evidence="13">
    <location>
        <begin position="183"/>
        <end position="346"/>
    </location>
</feature>
<dbReference type="Gene3D" id="2.10.70.40">
    <property type="entry name" value="peptidoglycan hydrolase"/>
    <property type="match status" value="1"/>
</dbReference>
<comment type="similarity">
    <text evidence="3">In the N-terminal section; belongs to the FlgJ family.</text>
</comment>
<evidence type="ECO:0000313" key="14">
    <source>
        <dbReference type="EMBL" id="AER55296.1"/>
    </source>
</evidence>
<comment type="function">
    <text evidence="1">Flagellum-specific muramidase which hydrolyzes the peptidoglycan layer to assemble the rod structure in the periplasmic space.</text>
</comment>
<evidence type="ECO:0000256" key="9">
    <source>
        <dbReference type="ARBA" id="ARBA00023295"/>
    </source>
</evidence>
<comment type="similarity">
    <text evidence="4">In the C-terminal section; belongs to the glycosyl hydrolase 73 family.</text>
</comment>
<keyword evidence="9" id="KW-0326">Glycosidase</keyword>
<dbReference type="RefSeq" id="WP_014159474.1">
    <property type="nucleotide sequence ID" value="NC_016147.2"/>
</dbReference>
<feature type="region of interest" description="Disordered" evidence="12">
    <location>
        <begin position="1"/>
        <end position="29"/>
    </location>
</feature>
<evidence type="ECO:0000256" key="1">
    <source>
        <dbReference type="ARBA" id="ARBA00002954"/>
    </source>
</evidence>
<evidence type="ECO:0000256" key="5">
    <source>
        <dbReference type="ARBA" id="ARBA00013433"/>
    </source>
</evidence>
<organism evidence="14 15">
    <name type="scientific">Pseudoxanthomonas spadix (strain BD-a59)</name>
    <dbReference type="NCBI Taxonomy" id="1045855"/>
    <lineage>
        <taxon>Bacteria</taxon>
        <taxon>Pseudomonadati</taxon>
        <taxon>Pseudomonadota</taxon>
        <taxon>Gammaproteobacteria</taxon>
        <taxon>Lysobacterales</taxon>
        <taxon>Lysobacteraceae</taxon>
        <taxon>Pseudoxanthomonas</taxon>
    </lineage>
</organism>
<keyword evidence="14" id="KW-0969">Cilium</keyword>
<evidence type="ECO:0000256" key="8">
    <source>
        <dbReference type="ARBA" id="ARBA00022801"/>
    </source>
</evidence>
<comment type="subcellular location">
    <subcellularLocation>
        <location evidence="2">Periplasm</location>
    </subcellularLocation>
</comment>
<dbReference type="STRING" id="1045855.DSC_03215"/>
<dbReference type="PANTHER" id="PTHR33308">
    <property type="entry name" value="PEPTIDOGLYCAN HYDROLASE FLGJ"/>
    <property type="match status" value="1"/>
</dbReference>
<feature type="compositionally biased region" description="Polar residues" evidence="12">
    <location>
        <begin position="94"/>
        <end position="109"/>
    </location>
</feature>
<dbReference type="GO" id="GO:0004040">
    <property type="term" value="F:amidase activity"/>
    <property type="evidence" value="ECO:0007669"/>
    <property type="project" value="InterPro"/>
</dbReference>
<dbReference type="InterPro" id="IPR051056">
    <property type="entry name" value="Glycosyl_Hydrolase_73"/>
</dbReference>
<dbReference type="SMART" id="SM00047">
    <property type="entry name" value="LYZ2"/>
    <property type="match status" value="1"/>
</dbReference>
<dbReference type="GO" id="GO:0071555">
    <property type="term" value="P:cell wall organization"/>
    <property type="evidence" value="ECO:0007669"/>
    <property type="project" value="UniProtKB-KW"/>
</dbReference>
<dbReference type="GO" id="GO:0042597">
    <property type="term" value="C:periplasmic space"/>
    <property type="evidence" value="ECO:0007669"/>
    <property type="project" value="UniProtKB-SubCell"/>
</dbReference>
<reference evidence="14 15" key="1">
    <citation type="journal article" date="2012" name="J. Bacteriol.">
        <title>Complete Genome Sequence of the BTEX-Degrading Bacterium Pseudoxanthomonas spadix BD-a59.</title>
        <authorList>
            <person name="Lee S.H."/>
            <person name="Jin H.M."/>
            <person name="Lee H.J."/>
            <person name="Kim J.M."/>
            <person name="Jeon C.O."/>
        </authorList>
    </citation>
    <scope>NUCLEOTIDE SEQUENCE [LARGE SCALE GENOMIC DNA]</scope>
    <source>
        <strain evidence="14 15">BD-a59</strain>
    </source>
</reference>
<keyword evidence="6" id="KW-0574">Periplasm</keyword>
<keyword evidence="14" id="KW-0282">Flagellum</keyword>
<gene>
    <name evidence="14" type="ordered locus">DSC_03215</name>
</gene>
<dbReference type="GO" id="GO:0016798">
    <property type="term" value="F:hydrolase activity, acting on glycosyl bonds"/>
    <property type="evidence" value="ECO:0007669"/>
    <property type="project" value="UniProtKB-KW"/>
</dbReference>
<dbReference type="Proteomes" id="UP000005870">
    <property type="component" value="Chromosome"/>
</dbReference>
<dbReference type="Pfam" id="PF01832">
    <property type="entry name" value="Glucosaminidase"/>
    <property type="match status" value="1"/>
</dbReference>
<evidence type="ECO:0000256" key="2">
    <source>
        <dbReference type="ARBA" id="ARBA00004418"/>
    </source>
</evidence>
<dbReference type="eggNOG" id="COG1705">
    <property type="taxonomic scope" value="Bacteria"/>
</dbReference>
<dbReference type="OrthoDB" id="289937at2"/>
<keyword evidence="7" id="KW-1005">Bacterial flagellum biogenesis</keyword>